<evidence type="ECO:0000256" key="1">
    <source>
        <dbReference type="SAM" id="Phobius"/>
    </source>
</evidence>
<evidence type="ECO:0000313" key="4">
    <source>
        <dbReference type="Proteomes" id="UP001196408"/>
    </source>
</evidence>
<reference evidence="2 5" key="1">
    <citation type="submission" date="2021-06" db="EMBL/GenBank/DDBJ databases">
        <title>Collection of gut derived symbiotic bacterial strains cultured from healthy donors.</title>
        <authorList>
            <person name="Lin H."/>
            <person name="Littmann E."/>
            <person name="Pamer E.G."/>
        </authorList>
    </citation>
    <scope>NUCLEOTIDE SEQUENCE</scope>
    <source>
        <strain evidence="3 5">MSK.21.70</strain>
        <strain evidence="2">MSK.21.82</strain>
    </source>
</reference>
<name>A0AAW4N0M0_9FIRM</name>
<dbReference type="Proteomes" id="UP001196408">
    <property type="component" value="Unassembled WGS sequence"/>
</dbReference>
<keyword evidence="1" id="KW-0812">Transmembrane</keyword>
<keyword evidence="1" id="KW-0472">Membrane</keyword>
<evidence type="ECO:0000313" key="3">
    <source>
        <dbReference type="EMBL" id="MBV3393598.1"/>
    </source>
</evidence>
<dbReference type="AlphaFoldDB" id="A0AAW4N0M0"/>
<feature type="transmembrane region" description="Helical" evidence="1">
    <location>
        <begin position="38"/>
        <end position="57"/>
    </location>
</feature>
<keyword evidence="5" id="KW-1185">Reference proteome</keyword>
<protein>
    <submittedName>
        <fullName evidence="2">Uncharacterized protein</fullName>
    </submittedName>
</protein>
<gene>
    <name evidence="2" type="ORF">KSV97_10215</name>
    <name evidence="3" type="ORF">KSW06_10150</name>
</gene>
<dbReference type="Proteomes" id="UP001197492">
    <property type="component" value="Unassembled WGS sequence"/>
</dbReference>
<dbReference type="RefSeq" id="WP_117458238.1">
    <property type="nucleotide sequence ID" value="NZ_JAHOEB010000093.1"/>
</dbReference>
<dbReference type="GeneID" id="301323868"/>
<feature type="transmembrane region" description="Helical" evidence="1">
    <location>
        <begin position="7"/>
        <end position="26"/>
    </location>
</feature>
<dbReference type="EMBL" id="JAHOEL010000091">
    <property type="protein sequence ID" value="MBV3393598.1"/>
    <property type="molecule type" value="Genomic_DNA"/>
</dbReference>
<sequence length="130" mass="15277">MKKFKDFRVTVFMIIMIPALLALSIYSKVVWHSQMRFVLALIMTITIALICLAGYNLHLYSDIIMIYTWKYVALLPEMIEVKDIKSIKAVSKHKIKIAHKYISYAYVSNSEEFMENYQLLQESAKEQENM</sequence>
<dbReference type="EMBL" id="JAHOEF010000092">
    <property type="protein sequence ID" value="MBV3383574.1"/>
    <property type="molecule type" value="Genomic_DNA"/>
</dbReference>
<keyword evidence="1" id="KW-1133">Transmembrane helix</keyword>
<comment type="caution">
    <text evidence="2">The sequence shown here is derived from an EMBL/GenBank/DDBJ whole genome shotgun (WGS) entry which is preliminary data.</text>
</comment>
<evidence type="ECO:0000313" key="2">
    <source>
        <dbReference type="EMBL" id="MBV3383574.1"/>
    </source>
</evidence>
<accession>A0AAW4N0M0</accession>
<organism evidence="2 4">
    <name type="scientific">Catenibacterium mitsuokai</name>
    <dbReference type="NCBI Taxonomy" id="100886"/>
    <lineage>
        <taxon>Bacteria</taxon>
        <taxon>Bacillati</taxon>
        <taxon>Bacillota</taxon>
        <taxon>Erysipelotrichia</taxon>
        <taxon>Erysipelotrichales</taxon>
        <taxon>Coprobacillaceae</taxon>
        <taxon>Catenibacterium</taxon>
    </lineage>
</organism>
<evidence type="ECO:0000313" key="5">
    <source>
        <dbReference type="Proteomes" id="UP001197492"/>
    </source>
</evidence>
<proteinExistence type="predicted"/>